<dbReference type="GO" id="GO:0005576">
    <property type="term" value="C:extracellular region"/>
    <property type="evidence" value="ECO:0007669"/>
    <property type="project" value="UniProtKB-SubCell"/>
</dbReference>
<feature type="domain" description="Carbohydrate-binding module family 96" evidence="4">
    <location>
        <begin position="1239"/>
        <end position="1414"/>
    </location>
</feature>
<evidence type="ECO:0000259" key="4">
    <source>
        <dbReference type="Pfam" id="PF24517"/>
    </source>
</evidence>
<dbReference type="Gene3D" id="2.60.40.1120">
    <property type="entry name" value="Carboxypeptidase-like, regulatory domain"/>
    <property type="match status" value="1"/>
</dbReference>
<dbReference type="Proteomes" id="UP000885660">
    <property type="component" value="Unassembled WGS sequence"/>
</dbReference>
<dbReference type="InterPro" id="IPR013320">
    <property type="entry name" value="ConA-like_dom_sf"/>
</dbReference>
<feature type="non-terminal residue" evidence="5">
    <location>
        <position position="1555"/>
    </location>
</feature>
<proteinExistence type="predicted"/>
<evidence type="ECO:0000256" key="1">
    <source>
        <dbReference type="ARBA" id="ARBA00004613"/>
    </source>
</evidence>
<evidence type="ECO:0000313" key="5">
    <source>
        <dbReference type="EMBL" id="HDN84373.1"/>
    </source>
</evidence>
<dbReference type="Gene3D" id="2.60.120.200">
    <property type="match status" value="1"/>
</dbReference>
<gene>
    <name evidence="5" type="ORF">ENG47_01275</name>
</gene>
<dbReference type="Gene3D" id="2.60.120.1440">
    <property type="match status" value="1"/>
</dbReference>
<dbReference type="SUPFAM" id="SSF49899">
    <property type="entry name" value="Concanavalin A-like lectins/glucanases"/>
    <property type="match status" value="1"/>
</dbReference>
<comment type="caution">
    <text evidence="5">The sequence shown here is derived from an EMBL/GenBank/DDBJ whole genome shotgun (WGS) entry which is preliminary data.</text>
</comment>
<reference evidence="5" key="1">
    <citation type="journal article" date="2020" name="mSystems">
        <title>Genome- and Community-Level Interaction Insights into Carbon Utilization and Element Cycling Functions of Hydrothermarchaeota in Hydrothermal Sediment.</title>
        <authorList>
            <person name="Zhou Z."/>
            <person name="Liu Y."/>
            <person name="Xu W."/>
            <person name="Pan J."/>
            <person name="Luo Z.H."/>
            <person name="Li M."/>
        </authorList>
    </citation>
    <scope>NUCLEOTIDE SEQUENCE [LARGE SCALE GENOMIC DNA]</scope>
    <source>
        <strain evidence="5">HyVt-219</strain>
    </source>
</reference>
<accession>A0A7V0MZE0</accession>
<evidence type="ECO:0000256" key="3">
    <source>
        <dbReference type="ARBA" id="ARBA00022729"/>
    </source>
</evidence>
<dbReference type="EMBL" id="DRBC01000076">
    <property type="protein sequence ID" value="HDN84373.1"/>
    <property type="molecule type" value="Genomic_DNA"/>
</dbReference>
<protein>
    <submittedName>
        <fullName evidence="5">DNRLRE domain-containing protein</fullName>
    </submittedName>
</protein>
<dbReference type="SUPFAM" id="SSF49464">
    <property type="entry name" value="Carboxypeptidase regulatory domain-like"/>
    <property type="match status" value="1"/>
</dbReference>
<comment type="subcellular location">
    <subcellularLocation>
        <location evidence="1">Secreted</location>
    </subcellularLocation>
</comment>
<organism evidence="5">
    <name type="scientific">Aerophobetes bacterium</name>
    <dbReference type="NCBI Taxonomy" id="2030807"/>
    <lineage>
        <taxon>Bacteria</taxon>
        <taxon>Candidatus Aerophobota</taxon>
    </lineage>
</organism>
<name>A0A7V0MZE0_UNCAE</name>
<keyword evidence="3" id="KW-0732">Signal</keyword>
<dbReference type="InterPro" id="IPR008969">
    <property type="entry name" value="CarboxyPept-like_regulatory"/>
</dbReference>
<keyword evidence="2" id="KW-0964">Secreted</keyword>
<dbReference type="NCBIfam" id="NF033679">
    <property type="entry name" value="DNRLRE_dom"/>
    <property type="match status" value="1"/>
</dbReference>
<sequence>MVKKSILPSFTFSLVVIFTFQLLFVQQSFASSSKGYSACRYAKEWPWEKFVSRYKGDNDLLRIKKITESNGEVFLFPDPILVDYAACDLGLNRIGQLAYRVPDPEVDLIISLPTFINLLGYNLYADNGPTLSDIPKKPSSWQISGHTHKEKFLNIGGGKGFLKFDRYYSKVNGRESVGQSACGYVIFKYSDERDIVLNYGDRIVIEISYRENSNTGIIKYSLSSVESMLAKFVESFAVYSEKLLNDVAKPKKKKNYWQITLVCSHPDFRSKQNIIGETYMPSSISITGIVKDENGKPIPGAIVKIMELKVSAVTNKNGEYKISVPTKGEKPFSLSGFNFVLQKKITSVGIEASIGEKFIPFPFRDGIKQKIPIEIKVVDQDLKPLKKGSVSLEIIDSEKLPFISIEKDSGFLNGKGKYSTFILTRKPEENRDYVFLKDVPLKLAFRIRVEDEEGNFLGDKKLTFPLGMALLHGWTVGPDMKPRYEPDPPVVYPKTYYLASQASPEGEFYILVRIPSSTERKAKEIYLKWTDACHLPLELLLKKPLKAGEKIEVRKGKVDILTPEEHERRIKQWVREFLQAMGFDNGCLSKTLSNLQKLPVRYNVSGATVPHYARGGFESVGHIDIFDSDTEYWGTKAFKGVDPPYTILFHEMGHFVHKQMVDKWIEACLWDKFYLGAEHSTWRPPEAKTEKGKRITSFYENTADFFAYLMYKFLDKHHPEFKDSIYYDPGYLEDFDTTKKAMAALAYGGCRVEGIQTTFLRCLYGNFVKTSPARVFGDYLRTMDSFKQESWILRWVPARNIGEWVQMKRKYKGMQGGKLRLLAKKFRIRECDTGITAYAQGNLKVKINQNSCQLKEGVDGIVSLTPGDTVQVKEGASIIHINDPKKGERSYLFVKKGAAFQFLSFREIKVIQGKVAFHGPIIIQTASATIQPEGTSGVVQVKANGEIRVQVVEGKVDIKTSITQKKLLEGQEAIIDINGKIKSVQSVNKNQIVESFYQSALPAGVRVTESAKVSQTAKGEVTSFKKNWKWSDPEGNDHYSIQEGEFYLKINPYQNIWSCNRGGAGLLTTDVPQTDTWSAEVMLRMAKRKQATHTGLVIWNGREKNPVYVLYVGLYDTQRVRVEGSYSKTCTGWPATLKAIKGNKGNFDDLYNKTSVFLKIERKGDNYSFYYRSPDSKNWKMLGQILTKDKFTRIGFIGKSWGGNSLEARFTDFKLSVHKVSKAPPEKAPSVPAKLNIIRLHPTADSHVFAYSYRNWNNANWGKWGIIGAGWQVPGGEKRAYLKFDLPAVPVKRAILKLYLYNIGGSNTATLGVYRVLEPWNEGTDTYHPGKVERTAKEGEITWNNQPAFDPHPVVTFKPPAEINRWVFVDITPLVRMWLSGKPNYGLMIKMVETPHAGLSESIYNFWSREYKDKTKWPLLEIETSYPGKVYPPAVVVHANVILVEKQSKLDYAQRSEKLRGDGHPDTHFQLILNAPGKTIKWLEIRNTNGQLSVWDTKPNNGVWLIVVVYDGIVLNHSDGSFEAILPEGKRTFDLYLQDNGSIAAGNPSYKLTVG</sequence>
<dbReference type="InterPro" id="IPR055372">
    <property type="entry name" value="CBM96"/>
</dbReference>
<dbReference type="Pfam" id="PF24517">
    <property type="entry name" value="CBM96"/>
    <property type="match status" value="1"/>
</dbReference>
<evidence type="ECO:0000256" key="2">
    <source>
        <dbReference type="ARBA" id="ARBA00022525"/>
    </source>
</evidence>